<organism evidence="2">
    <name type="scientific">Sesamum radiatum</name>
    <name type="common">Black benniseed</name>
    <dbReference type="NCBI Taxonomy" id="300843"/>
    <lineage>
        <taxon>Eukaryota</taxon>
        <taxon>Viridiplantae</taxon>
        <taxon>Streptophyta</taxon>
        <taxon>Embryophyta</taxon>
        <taxon>Tracheophyta</taxon>
        <taxon>Spermatophyta</taxon>
        <taxon>Magnoliopsida</taxon>
        <taxon>eudicotyledons</taxon>
        <taxon>Gunneridae</taxon>
        <taxon>Pentapetalae</taxon>
        <taxon>asterids</taxon>
        <taxon>lamiids</taxon>
        <taxon>Lamiales</taxon>
        <taxon>Pedaliaceae</taxon>
        <taxon>Sesamum</taxon>
    </lineage>
</organism>
<accession>A0AAW2LSI3</accession>
<reference evidence="2" key="1">
    <citation type="submission" date="2020-06" db="EMBL/GenBank/DDBJ databases">
        <authorList>
            <person name="Li T."/>
            <person name="Hu X."/>
            <person name="Zhang T."/>
            <person name="Song X."/>
            <person name="Zhang H."/>
            <person name="Dai N."/>
            <person name="Sheng W."/>
            <person name="Hou X."/>
            <person name="Wei L."/>
        </authorList>
    </citation>
    <scope>NUCLEOTIDE SEQUENCE</scope>
    <source>
        <strain evidence="2">G02</strain>
        <tissue evidence="2">Leaf</tissue>
    </source>
</reference>
<proteinExistence type="predicted"/>
<dbReference type="Pfam" id="PF08513">
    <property type="entry name" value="LisH"/>
    <property type="match status" value="1"/>
</dbReference>
<name>A0AAW2LSI3_SESRA</name>
<dbReference type="GO" id="GO:0003714">
    <property type="term" value="F:transcription corepressor activity"/>
    <property type="evidence" value="ECO:0007669"/>
    <property type="project" value="InterPro"/>
</dbReference>
<reference evidence="2" key="2">
    <citation type="journal article" date="2024" name="Plant">
        <title>Genomic evolution and insights into agronomic trait innovations of Sesamum species.</title>
        <authorList>
            <person name="Miao H."/>
            <person name="Wang L."/>
            <person name="Qu L."/>
            <person name="Liu H."/>
            <person name="Sun Y."/>
            <person name="Le M."/>
            <person name="Wang Q."/>
            <person name="Wei S."/>
            <person name="Zheng Y."/>
            <person name="Lin W."/>
            <person name="Duan Y."/>
            <person name="Cao H."/>
            <person name="Xiong S."/>
            <person name="Wang X."/>
            <person name="Wei L."/>
            <person name="Li C."/>
            <person name="Ma Q."/>
            <person name="Ju M."/>
            <person name="Zhao R."/>
            <person name="Li G."/>
            <person name="Mu C."/>
            <person name="Tian Q."/>
            <person name="Mei H."/>
            <person name="Zhang T."/>
            <person name="Gao T."/>
            <person name="Zhang H."/>
        </authorList>
    </citation>
    <scope>NUCLEOTIDE SEQUENCE</scope>
    <source>
        <strain evidence="2">G02</strain>
    </source>
</reference>
<dbReference type="EMBL" id="JACGWJ010000024">
    <property type="protein sequence ID" value="KAL0321252.1"/>
    <property type="molecule type" value="Genomic_DNA"/>
</dbReference>
<dbReference type="PANTHER" id="PTHR44376">
    <property type="entry name" value="TRANSCRIPTIONAL REGULATOR OF FILAMENTOUS GROWTH FLO8"/>
    <property type="match status" value="1"/>
</dbReference>
<dbReference type="PROSITE" id="PS50896">
    <property type="entry name" value="LISH"/>
    <property type="match status" value="1"/>
</dbReference>
<dbReference type="InterPro" id="IPR044716">
    <property type="entry name" value="LEUNIG-like"/>
</dbReference>
<evidence type="ECO:0000256" key="1">
    <source>
        <dbReference type="SAM" id="MobiDB-lite"/>
    </source>
</evidence>
<comment type="caution">
    <text evidence="2">The sequence shown here is derived from an EMBL/GenBank/DDBJ whole genome shotgun (WGS) entry which is preliminary data.</text>
</comment>
<sequence>MEHWDPQMMLDLYIHNYMIRNNMHETAEIFAREANVCPKPVALDPPEGFLREWWSLFWSVYSTHCTKHAEATEDSSSKATQNAGSVSQNVNSVMLDPDIDYILQTLCPTVQMPGFPSMLQTLSPRPDIGNLQQSDASRMMPRPILDLPISDFSIRPGQTTRSLITAPIFEQERLKLPIRDLNSDSQVLNVNQLACMLPSSRNSSHLLEKVYRNPQLSVTRNDKGGTSLRRSTAAEPTYRPPRPIQPKMGPDDRDPQGCLQLPVKNVSYNSELSDFDQLLRLLPSSINSSYPKEKVYKKPMLSVKGDDKCGASSWISTAVNPTRQPADTDASMHEQELLRLYVRNLNSNSQLLDVHQLAHMLPSSNNCSHPQKRHQLSVTQDGECGTDLRRFIGAEPICHAQYTIQSKTGPADSDARMPEQQERLKLPVRNLNSKSQLLGIDQLARLLSSSGNCSHPQKDVNKSHLSLTRDDGCGTSLRISTAAEPTRNEPKAIQHNVGTGNTGSLYKQNLAFAQSAKGSRKIDIKLAFLPVKVPLKMVQRAEKFLRVLMGCV</sequence>
<dbReference type="InterPro" id="IPR006594">
    <property type="entry name" value="LisH"/>
</dbReference>
<protein>
    <submittedName>
        <fullName evidence="2">Transcriptional corepressor LEUNIG</fullName>
    </submittedName>
</protein>
<gene>
    <name evidence="2" type="ORF">Sradi_5386700</name>
</gene>
<dbReference type="AlphaFoldDB" id="A0AAW2LSI3"/>
<evidence type="ECO:0000313" key="2">
    <source>
        <dbReference type="EMBL" id="KAL0321252.1"/>
    </source>
</evidence>
<feature type="region of interest" description="Disordered" evidence="1">
    <location>
        <begin position="217"/>
        <end position="253"/>
    </location>
</feature>
<dbReference type="PANTHER" id="PTHR44376:SF8">
    <property type="entry name" value="TRANSCRIPTIONAL COREPRESSOR LEUNIG-LIKE"/>
    <property type="match status" value="1"/>
</dbReference>
<dbReference type="SMART" id="SM00667">
    <property type="entry name" value="LisH"/>
    <property type="match status" value="1"/>
</dbReference>